<sequence length="156" mass="17582">MGRQKQWVVKLSDDERQQLTDMTRKGVHSARVMTRARLLLLSEQGLLDQEVAQRQGVNAATVASIRKKYAEGGLQAALYEKERPKQPPKLDPQQTAILIAEVCSTPEGREKWTMQLLADRLVTLGVVDSISDETVRRTLKKTRSNRGKFKVGVSLR</sequence>
<dbReference type="STRING" id="1182568.SU48_00575"/>
<evidence type="ECO:0000313" key="2">
    <source>
        <dbReference type="EMBL" id="ANE43007.1"/>
    </source>
</evidence>
<evidence type="ECO:0000313" key="1">
    <source>
        <dbReference type="EMBL" id="ANE42504.1"/>
    </source>
</evidence>
<proteinExistence type="predicted"/>
<gene>
    <name evidence="1" type="ORF">SU48_00575</name>
    <name evidence="2" type="ORF">SU48_03590</name>
</gene>
<dbReference type="Proteomes" id="UP000077363">
    <property type="component" value="Chromosome"/>
</dbReference>
<dbReference type="SUPFAM" id="SSF46689">
    <property type="entry name" value="Homeodomain-like"/>
    <property type="match status" value="1"/>
</dbReference>
<dbReference type="KEGG" id="dpu:SU48_00575"/>
<reference evidence="1 3" key="1">
    <citation type="submission" date="2015-01" db="EMBL/GenBank/DDBJ databases">
        <title>Deinococcus puniceus/DY1/ whole genome sequencing.</title>
        <authorList>
            <person name="Kim M.K."/>
            <person name="Srinivasan S."/>
            <person name="Lee J.-J."/>
        </authorList>
    </citation>
    <scope>NUCLEOTIDE SEQUENCE [LARGE SCALE GENOMIC DNA]</scope>
    <source>
        <strain evidence="1 3">DY1</strain>
    </source>
</reference>
<dbReference type="Pfam" id="PF13565">
    <property type="entry name" value="HTH_32"/>
    <property type="match status" value="1"/>
</dbReference>
<dbReference type="AlphaFoldDB" id="A0A172T6C7"/>
<evidence type="ECO:0000313" key="3">
    <source>
        <dbReference type="Proteomes" id="UP000077363"/>
    </source>
</evidence>
<dbReference type="InterPro" id="IPR009057">
    <property type="entry name" value="Homeodomain-like_sf"/>
</dbReference>
<organism evidence="1 3">
    <name type="scientific">Deinococcus puniceus</name>
    <dbReference type="NCBI Taxonomy" id="1182568"/>
    <lineage>
        <taxon>Bacteria</taxon>
        <taxon>Thermotogati</taxon>
        <taxon>Deinococcota</taxon>
        <taxon>Deinococci</taxon>
        <taxon>Deinococcales</taxon>
        <taxon>Deinococcaceae</taxon>
        <taxon>Deinococcus</taxon>
    </lineage>
</organism>
<accession>A0A172T6C7</accession>
<dbReference type="KEGG" id="dpu:SU48_03590"/>
<protein>
    <submittedName>
        <fullName evidence="1">Transposase</fullName>
    </submittedName>
</protein>
<keyword evidence="3" id="KW-1185">Reference proteome</keyword>
<dbReference type="EMBL" id="CP011387">
    <property type="protein sequence ID" value="ANE42504.1"/>
    <property type="molecule type" value="Genomic_DNA"/>
</dbReference>
<dbReference type="PATRIC" id="fig|1182568.3.peg.119"/>
<dbReference type="EMBL" id="CP011387">
    <property type="protein sequence ID" value="ANE43007.1"/>
    <property type="molecule type" value="Genomic_DNA"/>
</dbReference>
<name>A0A172T6C7_9DEIO</name>